<dbReference type="InterPro" id="IPR027277">
    <property type="entry name" value="NadC/ModD"/>
</dbReference>
<feature type="binding site" evidence="13">
    <location>
        <position position="153"/>
    </location>
    <ligand>
        <name>substrate</name>
    </ligand>
</feature>
<proteinExistence type="inferred from homology"/>
<evidence type="ECO:0000256" key="10">
    <source>
        <dbReference type="ARBA" id="ARBA00047445"/>
    </source>
</evidence>
<feature type="binding site" evidence="13">
    <location>
        <position position="163"/>
    </location>
    <ligand>
        <name>substrate</name>
    </ligand>
</feature>
<dbReference type="PANTHER" id="PTHR32179:SF3">
    <property type="entry name" value="NICOTINATE-NUCLEOTIDE PYROPHOSPHORYLASE [CARBOXYLATING]"/>
    <property type="match status" value="1"/>
</dbReference>
<evidence type="ECO:0000256" key="5">
    <source>
        <dbReference type="ARBA" id="ARBA00011944"/>
    </source>
</evidence>
<evidence type="ECO:0000313" key="16">
    <source>
        <dbReference type="EMBL" id="GCE12215.1"/>
    </source>
</evidence>
<comment type="subunit">
    <text evidence="4">Hexamer formed by 3 homodimers.</text>
</comment>
<dbReference type="InterPro" id="IPR004393">
    <property type="entry name" value="NadC"/>
</dbReference>
<dbReference type="GO" id="GO:0009435">
    <property type="term" value="P:NAD+ biosynthetic process"/>
    <property type="evidence" value="ECO:0007669"/>
    <property type="project" value="UniProtKB-UniPathway"/>
</dbReference>
<dbReference type="OrthoDB" id="9782546at2"/>
<feature type="binding site" evidence="13">
    <location>
        <position position="193"/>
    </location>
    <ligand>
        <name>substrate</name>
    </ligand>
</feature>
<dbReference type="Gene3D" id="3.90.1170.20">
    <property type="entry name" value="Quinolinate phosphoribosyl transferase, N-terminal domain"/>
    <property type="match status" value="1"/>
</dbReference>
<protein>
    <recommendedName>
        <fullName evidence="11">Probable nicotinate-nucleotide pyrophosphorylase [carboxylating]</fullName>
        <ecNumber evidence="5">2.4.2.19</ecNumber>
    </recommendedName>
    <alternativeName>
        <fullName evidence="9">Quinolinate phosphoribosyltransferase [decarboxylating]</fullName>
    </alternativeName>
</protein>
<feature type="binding site" evidence="13">
    <location>
        <position position="214"/>
    </location>
    <ligand>
        <name>substrate</name>
    </ligand>
</feature>
<dbReference type="PANTHER" id="PTHR32179">
    <property type="entry name" value="NICOTINATE-NUCLEOTIDE PYROPHOSPHORYLASE [CARBOXYLATING]"/>
    <property type="match status" value="1"/>
</dbReference>
<feature type="domain" description="Quinolinate phosphoribosyl transferase N-terminal" evidence="15">
    <location>
        <begin position="21"/>
        <end position="106"/>
    </location>
</feature>
<dbReference type="FunFam" id="3.90.1170.20:FF:000001">
    <property type="entry name" value="Nicotinate-nucleotide diphosphorylase (Carboxylating)"/>
    <property type="match status" value="1"/>
</dbReference>
<reference evidence="17" key="1">
    <citation type="submission" date="2018-12" db="EMBL/GenBank/DDBJ databases">
        <title>Tengunoibacter tsumagoiensis gen. nov., sp. nov., Dictyobacter kobayashii sp. nov., D. alpinus sp. nov., and D. joshuensis sp. nov. and description of Dictyobacteraceae fam. nov. within the order Ktedonobacterales isolated from Tengu-no-mugimeshi.</title>
        <authorList>
            <person name="Wang C.M."/>
            <person name="Zheng Y."/>
            <person name="Sakai Y."/>
            <person name="Toyoda A."/>
            <person name="Minakuchi Y."/>
            <person name="Abe K."/>
            <person name="Yokota A."/>
            <person name="Yabe S."/>
        </authorList>
    </citation>
    <scope>NUCLEOTIDE SEQUENCE [LARGE SCALE GENOMIC DNA]</scope>
    <source>
        <strain evidence="17">Uno3</strain>
    </source>
</reference>
<dbReference type="RefSeq" id="WP_126579852.1">
    <property type="nucleotide sequence ID" value="NZ_BIFR01000001.1"/>
</dbReference>
<dbReference type="Gene3D" id="3.20.20.70">
    <property type="entry name" value="Aldolase class I"/>
    <property type="match status" value="1"/>
</dbReference>
<dbReference type="InterPro" id="IPR037128">
    <property type="entry name" value="Quinolinate_PRibosylTase_N_sf"/>
</dbReference>
<comment type="similarity">
    <text evidence="3 12">Belongs to the NadC/ModD family.</text>
</comment>
<comment type="catalytic activity">
    <reaction evidence="10">
        <text>nicotinate beta-D-ribonucleotide + CO2 + diphosphate = quinolinate + 5-phospho-alpha-D-ribose 1-diphosphate + 2 H(+)</text>
        <dbReference type="Rhea" id="RHEA:12733"/>
        <dbReference type="ChEBI" id="CHEBI:15378"/>
        <dbReference type="ChEBI" id="CHEBI:16526"/>
        <dbReference type="ChEBI" id="CHEBI:29959"/>
        <dbReference type="ChEBI" id="CHEBI:33019"/>
        <dbReference type="ChEBI" id="CHEBI:57502"/>
        <dbReference type="ChEBI" id="CHEBI:58017"/>
        <dbReference type="EC" id="2.4.2.19"/>
    </reaction>
</comment>
<keyword evidence="6" id="KW-0662">Pyridine nucleotide biosynthesis</keyword>
<dbReference type="Pfam" id="PF02749">
    <property type="entry name" value="QRPTase_N"/>
    <property type="match status" value="1"/>
</dbReference>
<dbReference type="Proteomes" id="UP000287352">
    <property type="component" value="Unassembled WGS sequence"/>
</dbReference>
<dbReference type="FunFam" id="3.20.20.70:FF:000030">
    <property type="entry name" value="Nicotinate-nucleotide pyrophosphorylase, carboxylating"/>
    <property type="match status" value="1"/>
</dbReference>
<dbReference type="AlphaFoldDB" id="A0A401ZZD2"/>
<dbReference type="NCBIfam" id="TIGR00078">
    <property type="entry name" value="nadC"/>
    <property type="match status" value="1"/>
</dbReference>
<evidence type="ECO:0000256" key="11">
    <source>
        <dbReference type="ARBA" id="ARBA00069173"/>
    </source>
</evidence>
<evidence type="ECO:0000256" key="9">
    <source>
        <dbReference type="ARBA" id="ARBA00033102"/>
    </source>
</evidence>
<dbReference type="GO" id="GO:0034213">
    <property type="term" value="P:quinolinate catabolic process"/>
    <property type="evidence" value="ECO:0007669"/>
    <property type="project" value="TreeGrafter"/>
</dbReference>
<dbReference type="EC" id="2.4.2.19" evidence="5"/>
<feature type="binding site" evidence="13">
    <location>
        <position position="96"/>
    </location>
    <ligand>
        <name>substrate</name>
    </ligand>
</feature>
<evidence type="ECO:0000259" key="14">
    <source>
        <dbReference type="Pfam" id="PF01729"/>
    </source>
</evidence>
<feature type="binding site" evidence="13">
    <location>
        <begin position="129"/>
        <end position="131"/>
    </location>
    <ligand>
        <name>substrate</name>
    </ligand>
</feature>
<dbReference type="InterPro" id="IPR036068">
    <property type="entry name" value="Nicotinate_pribotase-like_C"/>
</dbReference>
<keyword evidence="17" id="KW-1185">Reference proteome</keyword>
<organism evidence="16 17">
    <name type="scientific">Tengunoibacter tsumagoiensis</name>
    <dbReference type="NCBI Taxonomy" id="2014871"/>
    <lineage>
        <taxon>Bacteria</taxon>
        <taxon>Bacillati</taxon>
        <taxon>Chloroflexota</taxon>
        <taxon>Ktedonobacteria</taxon>
        <taxon>Ktedonobacterales</taxon>
        <taxon>Dictyobacteraceae</taxon>
        <taxon>Tengunoibacter</taxon>
    </lineage>
</organism>
<dbReference type="InterPro" id="IPR022412">
    <property type="entry name" value="Quinolinate_PRibosylTrfase_N"/>
</dbReference>
<dbReference type="InterPro" id="IPR002638">
    <property type="entry name" value="Quinolinate_PRibosylTrfase_C"/>
</dbReference>
<evidence type="ECO:0000313" key="17">
    <source>
        <dbReference type="Proteomes" id="UP000287352"/>
    </source>
</evidence>
<evidence type="ECO:0000256" key="13">
    <source>
        <dbReference type="PIRSR" id="PIRSR006250-1"/>
    </source>
</evidence>
<keyword evidence="7 12" id="KW-0328">Glycosyltransferase</keyword>
<dbReference type="InterPro" id="IPR013785">
    <property type="entry name" value="Aldolase_TIM"/>
</dbReference>
<evidence type="ECO:0000256" key="2">
    <source>
        <dbReference type="ARBA" id="ARBA00004893"/>
    </source>
</evidence>
<feature type="binding site" evidence="13">
    <location>
        <begin position="240"/>
        <end position="242"/>
    </location>
    <ligand>
        <name>substrate</name>
    </ligand>
</feature>
<evidence type="ECO:0000256" key="3">
    <source>
        <dbReference type="ARBA" id="ARBA00009400"/>
    </source>
</evidence>
<feature type="domain" description="Quinolinate phosphoribosyl transferase C-terminal" evidence="14">
    <location>
        <begin position="108"/>
        <end position="278"/>
    </location>
</feature>
<sequence>MFSLSSALIQQALQEDGAFADITTLSTVPEAQWSQAVIVSRPAGVIAGLAVAIETFQMFDARIQIEPLVQDGAHVGAGTELVRLQGPARSILSAERVALNLLGHLSGIATQTASCVRALEGTGTRILDTRKTTPGLRSLEKQAVLLGGGQNHRFGLSDGVLIKDNHIKAAGGITLAVKQARQTAPHLLKIEVECETHAEVQEALNAGADVILLDNMNLEMTRRAVELIREHSSTVLIEASGNIGTDRERLAAVAATGVDFISLGALTHSVPNFDVSLEFA</sequence>
<dbReference type="EMBL" id="BIFR01000001">
    <property type="protein sequence ID" value="GCE12215.1"/>
    <property type="molecule type" value="Genomic_DNA"/>
</dbReference>
<keyword evidence="8 12" id="KW-0808">Transferase</keyword>
<evidence type="ECO:0000256" key="6">
    <source>
        <dbReference type="ARBA" id="ARBA00022642"/>
    </source>
</evidence>
<dbReference type="PIRSF" id="PIRSF006250">
    <property type="entry name" value="NadC_ModD"/>
    <property type="match status" value="1"/>
</dbReference>
<dbReference type="SUPFAM" id="SSF54675">
    <property type="entry name" value="Nicotinate/Quinolinate PRTase N-terminal domain-like"/>
    <property type="match status" value="1"/>
</dbReference>
<evidence type="ECO:0000256" key="4">
    <source>
        <dbReference type="ARBA" id="ARBA00011218"/>
    </source>
</evidence>
<dbReference type="UniPathway" id="UPA00253">
    <property type="reaction ID" value="UER00331"/>
</dbReference>
<comment type="pathway">
    <text evidence="2">Cofactor biosynthesis; NAD(+) biosynthesis; nicotinate D-ribonucleotide from quinolinate: step 1/1.</text>
</comment>
<dbReference type="SUPFAM" id="SSF51690">
    <property type="entry name" value="Nicotinate/Quinolinate PRTase C-terminal domain-like"/>
    <property type="match status" value="1"/>
</dbReference>
<dbReference type="GO" id="GO:0004514">
    <property type="term" value="F:nicotinate-nucleotide diphosphorylase (carboxylating) activity"/>
    <property type="evidence" value="ECO:0007669"/>
    <property type="project" value="UniProtKB-EC"/>
</dbReference>
<evidence type="ECO:0000256" key="1">
    <source>
        <dbReference type="ARBA" id="ARBA00003237"/>
    </source>
</evidence>
<evidence type="ECO:0000256" key="8">
    <source>
        <dbReference type="ARBA" id="ARBA00022679"/>
    </source>
</evidence>
<name>A0A401ZZD2_9CHLR</name>
<dbReference type="GO" id="GO:0005737">
    <property type="term" value="C:cytoplasm"/>
    <property type="evidence" value="ECO:0007669"/>
    <property type="project" value="TreeGrafter"/>
</dbReference>
<comment type="function">
    <text evidence="1">Involved in the catabolism of quinolinic acid (QA).</text>
</comment>
<evidence type="ECO:0000256" key="12">
    <source>
        <dbReference type="PIRNR" id="PIRNR006250"/>
    </source>
</evidence>
<evidence type="ECO:0000259" key="15">
    <source>
        <dbReference type="Pfam" id="PF02749"/>
    </source>
</evidence>
<comment type="caution">
    <text evidence="16">The sequence shown here is derived from an EMBL/GenBank/DDBJ whole genome shotgun (WGS) entry which is preliminary data.</text>
</comment>
<dbReference type="Pfam" id="PF01729">
    <property type="entry name" value="QRPTase_C"/>
    <property type="match status" value="1"/>
</dbReference>
<dbReference type="CDD" id="cd01572">
    <property type="entry name" value="QPRTase"/>
    <property type="match status" value="1"/>
</dbReference>
<accession>A0A401ZZD2</accession>
<feature type="binding site" evidence="13">
    <location>
        <begin position="263"/>
        <end position="265"/>
    </location>
    <ligand>
        <name>substrate</name>
    </ligand>
</feature>
<evidence type="ECO:0000256" key="7">
    <source>
        <dbReference type="ARBA" id="ARBA00022676"/>
    </source>
</evidence>
<gene>
    <name evidence="16" type="ORF">KTT_20740</name>
</gene>